<sequence>MNDIGCNQIKPISIDSISLPSLVIHKEAAIQDLIHQYGESVFHLVCMIVKNHALAEDITQEVFIKAYAFEASFPVRKKASYQMNVFRTL</sequence>
<keyword evidence="2" id="KW-1185">Reference proteome</keyword>
<evidence type="ECO:0000313" key="2">
    <source>
        <dbReference type="Proteomes" id="UP001067708"/>
    </source>
</evidence>
<organism evidence="1 2">
    <name type="scientific">Brevibacillus halotolerans</name>
    <dbReference type="NCBI Taxonomy" id="1507437"/>
    <lineage>
        <taxon>Bacteria</taxon>
        <taxon>Bacillati</taxon>
        <taxon>Bacillota</taxon>
        <taxon>Bacilli</taxon>
        <taxon>Bacillales</taxon>
        <taxon>Paenibacillaceae</taxon>
        <taxon>Brevibacillus</taxon>
    </lineage>
</organism>
<evidence type="ECO:0000313" key="1">
    <source>
        <dbReference type="EMBL" id="MCZ0830306.1"/>
    </source>
</evidence>
<dbReference type="Proteomes" id="UP001067708">
    <property type="component" value="Unassembled WGS sequence"/>
</dbReference>
<reference evidence="1" key="1">
    <citation type="submission" date="2022-09" db="EMBL/GenBank/DDBJ databases">
        <title>Genome analysis and characterization of larvicidal activity of Brevibacillus strains.</title>
        <authorList>
            <person name="Patrusheva E.V."/>
            <person name="Izotova A.O."/>
            <person name="Toshchakov S.V."/>
            <person name="Sineoky S.P."/>
        </authorList>
    </citation>
    <scope>NUCLEOTIDE SEQUENCE</scope>
    <source>
        <strain evidence="1">VKPM_B-13244</strain>
    </source>
</reference>
<dbReference type="Gene3D" id="1.10.1740.10">
    <property type="match status" value="1"/>
</dbReference>
<dbReference type="EMBL" id="JAPTNG010000003">
    <property type="protein sequence ID" value="MCZ0830306.1"/>
    <property type="molecule type" value="Genomic_DNA"/>
</dbReference>
<proteinExistence type="predicted"/>
<protein>
    <submittedName>
        <fullName evidence="1">Sigma factor</fullName>
    </submittedName>
</protein>
<comment type="caution">
    <text evidence="1">The sequence shown here is derived from an EMBL/GenBank/DDBJ whole genome shotgun (WGS) entry which is preliminary data.</text>
</comment>
<name>A0ABT4HU33_9BACL</name>
<dbReference type="InterPro" id="IPR013325">
    <property type="entry name" value="RNA_pol_sigma_r2"/>
</dbReference>
<accession>A0ABT4HU33</accession>
<gene>
    <name evidence="1" type="ORF">O0535_05760</name>
</gene>
<dbReference type="SUPFAM" id="SSF88946">
    <property type="entry name" value="Sigma2 domain of RNA polymerase sigma factors"/>
    <property type="match status" value="1"/>
</dbReference>